<feature type="chain" id="PRO_5012118826" evidence="1">
    <location>
        <begin position="20"/>
        <end position="174"/>
    </location>
</feature>
<dbReference type="AlphaFoldDB" id="A0A1Q9CRU7"/>
<dbReference type="EMBL" id="LSRX01000964">
    <property type="protein sequence ID" value="OLP85617.1"/>
    <property type="molecule type" value="Genomic_DNA"/>
</dbReference>
<dbReference type="OrthoDB" id="445679at2759"/>
<comment type="caution">
    <text evidence="2">The sequence shown here is derived from an EMBL/GenBank/DDBJ whole genome shotgun (WGS) entry which is preliminary data.</text>
</comment>
<dbReference type="Proteomes" id="UP000186817">
    <property type="component" value="Unassembled WGS sequence"/>
</dbReference>
<evidence type="ECO:0000313" key="3">
    <source>
        <dbReference type="Proteomes" id="UP000186817"/>
    </source>
</evidence>
<gene>
    <name evidence="2" type="ORF">AK812_SmicGene33363</name>
</gene>
<reference evidence="2 3" key="1">
    <citation type="submission" date="2016-02" db="EMBL/GenBank/DDBJ databases">
        <title>Genome analysis of coral dinoflagellate symbionts highlights evolutionary adaptations to a symbiotic lifestyle.</title>
        <authorList>
            <person name="Aranda M."/>
            <person name="Li Y."/>
            <person name="Liew Y.J."/>
            <person name="Baumgarten S."/>
            <person name="Simakov O."/>
            <person name="Wilson M."/>
            <person name="Piel J."/>
            <person name="Ashoor H."/>
            <person name="Bougouffa S."/>
            <person name="Bajic V.B."/>
            <person name="Ryu T."/>
            <person name="Ravasi T."/>
            <person name="Bayer T."/>
            <person name="Micklem G."/>
            <person name="Kim H."/>
            <person name="Bhak J."/>
            <person name="Lajeunesse T.C."/>
            <person name="Voolstra C.R."/>
        </authorList>
    </citation>
    <scope>NUCLEOTIDE SEQUENCE [LARGE SCALE GENOMIC DNA]</scope>
    <source>
        <strain evidence="2 3">CCMP2467</strain>
    </source>
</reference>
<protein>
    <submittedName>
        <fullName evidence="2">Uncharacterized protein</fullName>
    </submittedName>
</protein>
<keyword evidence="1" id="KW-0732">Signal</keyword>
<feature type="signal peptide" evidence="1">
    <location>
        <begin position="1"/>
        <end position="19"/>
    </location>
</feature>
<accession>A0A1Q9CRU7</accession>
<sequence length="174" mass="18931">MSRSIFMLVVLVAATLAAASEGGISAEAPADYWHGAVQEDIQLLLSFALGILFVRSAETIFDESTEGHRQHKKLELYPLLAYLRSTSGLHPFGMSRSIFMLVVLVAATLAAASEGGISAEAPADYWHGAVQEDIQLLLSFALGILFVRSAETIFDESTEGHRQHKKLELYPLLA</sequence>
<proteinExistence type="predicted"/>
<organism evidence="2 3">
    <name type="scientific">Symbiodinium microadriaticum</name>
    <name type="common">Dinoflagellate</name>
    <name type="synonym">Zooxanthella microadriatica</name>
    <dbReference type="NCBI Taxonomy" id="2951"/>
    <lineage>
        <taxon>Eukaryota</taxon>
        <taxon>Sar</taxon>
        <taxon>Alveolata</taxon>
        <taxon>Dinophyceae</taxon>
        <taxon>Suessiales</taxon>
        <taxon>Symbiodiniaceae</taxon>
        <taxon>Symbiodinium</taxon>
    </lineage>
</organism>
<evidence type="ECO:0000256" key="1">
    <source>
        <dbReference type="SAM" id="SignalP"/>
    </source>
</evidence>
<keyword evidence="3" id="KW-1185">Reference proteome</keyword>
<evidence type="ECO:0000313" key="2">
    <source>
        <dbReference type="EMBL" id="OLP85617.1"/>
    </source>
</evidence>
<name>A0A1Q9CRU7_SYMMI</name>